<comment type="function">
    <text evidence="3">Required for maturation of 30S ribosomal subunits.</text>
</comment>
<name>A0ABV8QU19_9BACT</name>
<dbReference type="Pfam" id="PF02576">
    <property type="entry name" value="RimP_N"/>
    <property type="match status" value="1"/>
</dbReference>
<comment type="subcellular location">
    <subcellularLocation>
        <location evidence="3">Cytoplasm</location>
    </subcellularLocation>
</comment>
<dbReference type="PANTHER" id="PTHR33867">
    <property type="entry name" value="RIBOSOME MATURATION FACTOR RIMP"/>
    <property type="match status" value="1"/>
</dbReference>
<dbReference type="InterPro" id="IPR028989">
    <property type="entry name" value="RimP_N"/>
</dbReference>
<sequence length="154" mass="17253">MATATTIETVKKILDTLIVDDIFFVDMKVKPTNNIKIFLDADSGLGIEKCIKINRALYRQIEEMALYPEGDFSLEVSSPGIDEPLKLVRQYIKNVGRFVAVTLLDGTVKEGQLMSADDNQFVIEVTTGKGKKQAIVQHQIVYSDVKQTIVQIKF</sequence>
<organism evidence="5 6">
    <name type="scientific">Ferruginibacter yonginensis</name>
    <dbReference type="NCBI Taxonomy" id="1310416"/>
    <lineage>
        <taxon>Bacteria</taxon>
        <taxon>Pseudomonadati</taxon>
        <taxon>Bacteroidota</taxon>
        <taxon>Chitinophagia</taxon>
        <taxon>Chitinophagales</taxon>
        <taxon>Chitinophagaceae</taxon>
        <taxon>Ferruginibacter</taxon>
    </lineage>
</organism>
<evidence type="ECO:0000313" key="5">
    <source>
        <dbReference type="EMBL" id="MFC4263168.1"/>
    </source>
</evidence>
<dbReference type="PANTHER" id="PTHR33867:SF1">
    <property type="entry name" value="RIBOSOME MATURATION FACTOR RIMP"/>
    <property type="match status" value="1"/>
</dbReference>
<feature type="domain" description="Ribosome maturation factor RimP N-terminal" evidence="4">
    <location>
        <begin position="31"/>
        <end position="82"/>
    </location>
</feature>
<keyword evidence="1 3" id="KW-0963">Cytoplasm</keyword>
<evidence type="ECO:0000256" key="3">
    <source>
        <dbReference type="HAMAP-Rule" id="MF_01077"/>
    </source>
</evidence>
<dbReference type="SUPFAM" id="SSF75420">
    <property type="entry name" value="YhbC-like, N-terminal domain"/>
    <property type="match status" value="1"/>
</dbReference>
<reference evidence="6" key="1">
    <citation type="journal article" date="2019" name="Int. J. Syst. Evol. Microbiol.">
        <title>The Global Catalogue of Microorganisms (GCM) 10K type strain sequencing project: providing services to taxonomists for standard genome sequencing and annotation.</title>
        <authorList>
            <consortium name="The Broad Institute Genomics Platform"/>
            <consortium name="The Broad Institute Genome Sequencing Center for Infectious Disease"/>
            <person name="Wu L."/>
            <person name="Ma J."/>
        </authorList>
    </citation>
    <scope>NUCLEOTIDE SEQUENCE [LARGE SCALE GENOMIC DNA]</scope>
    <source>
        <strain evidence="6">CECT 8289</strain>
    </source>
</reference>
<comment type="similarity">
    <text evidence="3">Belongs to the RimP family.</text>
</comment>
<dbReference type="Gene3D" id="3.30.300.70">
    <property type="entry name" value="RimP-like superfamily, N-terminal"/>
    <property type="match status" value="1"/>
</dbReference>
<evidence type="ECO:0000256" key="1">
    <source>
        <dbReference type="ARBA" id="ARBA00022490"/>
    </source>
</evidence>
<comment type="caution">
    <text evidence="5">The sequence shown here is derived from an EMBL/GenBank/DDBJ whole genome shotgun (WGS) entry which is preliminary data.</text>
</comment>
<dbReference type="RefSeq" id="WP_379709365.1">
    <property type="nucleotide sequence ID" value="NZ_JBHSCZ010000002.1"/>
</dbReference>
<protein>
    <recommendedName>
        <fullName evidence="3">Ribosome maturation factor RimP</fullName>
    </recommendedName>
</protein>
<dbReference type="InterPro" id="IPR035956">
    <property type="entry name" value="RimP_N_sf"/>
</dbReference>
<keyword evidence="2 3" id="KW-0690">Ribosome biogenesis</keyword>
<dbReference type="EMBL" id="JBHSCZ010000002">
    <property type="protein sequence ID" value="MFC4263168.1"/>
    <property type="molecule type" value="Genomic_DNA"/>
</dbReference>
<gene>
    <name evidence="3" type="primary">rimP</name>
    <name evidence="5" type="ORF">ACFOWM_09785</name>
</gene>
<evidence type="ECO:0000313" key="6">
    <source>
        <dbReference type="Proteomes" id="UP001595907"/>
    </source>
</evidence>
<accession>A0ABV8QU19</accession>
<keyword evidence="6" id="KW-1185">Reference proteome</keyword>
<dbReference type="Proteomes" id="UP001595907">
    <property type="component" value="Unassembled WGS sequence"/>
</dbReference>
<dbReference type="InterPro" id="IPR003728">
    <property type="entry name" value="Ribosome_maturation_RimP"/>
</dbReference>
<dbReference type="HAMAP" id="MF_01077">
    <property type="entry name" value="RimP"/>
    <property type="match status" value="1"/>
</dbReference>
<evidence type="ECO:0000259" key="4">
    <source>
        <dbReference type="Pfam" id="PF02576"/>
    </source>
</evidence>
<proteinExistence type="inferred from homology"/>
<evidence type="ECO:0000256" key="2">
    <source>
        <dbReference type="ARBA" id="ARBA00022517"/>
    </source>
</evidence>